<dbReference type="EMBL" id="CP028913">
    <property type="protein sequence ID" value="AWB95871.1"/>
    <property type="molecule type" value="Genomic_DNA"/>
</dbReference>
<dbReference type="Proteomes" id="UP000244729">
    <property type="component" value="Chromosome"/>
</dbReference>
<dbReference type="KEGG" id="agm:DCE93_09545"/>
<keyword evidence="4" id="KW-0808">Transferase</keyword>
<accession>A0A2S0WX35</accession>
<keyword evidence="5" id="KW-1185">Reference proteome</keyword>
<organism evidence="4 5">
    <name type="scientific">Agromyces badenianii</name>
    <dbReference type="NCBI Taxonomy" id="2080742"/>
    <lineage>
        <taxon>Bacteria</taxon>
        <taxon>Bacillati</taxon>
        <taxon>Actinomycetota</taxon>
        <taxon>Actinomycetes</taxon>
        <taxon>Micrococcales</taxon>
        <taxon>Microbacteriaceae</taxon>
        <taxon>Agromyces</taxon>
    </lineage>
</organism>
<reference evidence="4 5" key="1">
    <citation type="submission" date="2018-04" db="EMBL/GenBank/DDBJ databases">
        <authorList>
            <person name="Li J."/>
        </authorList>
    </citation>
    <scope>NUCLEOTIDE SEQUENCE [LARGE SCALE GENOMIC DNA]</scope>
    <source>
        <strain evidence="5">30A</strain>
    </source>
</reference>
<evidence type="ECO:0000313" key="5">
    <source>
        <dbReference type="Proteomes" id="UP000244729"/>
    </source>
</evidence>
<sequence length="296" mass="30841">MRLRAIRESGLMDGDPQRVPDGDARSGDRATYRALVRDAVHDAIAVLLPVACSGCGRADRAVCTECRSALAPEPRRIERAGLAIWAGLEYAGVAASVLGAFKDGARTDAASALVPALRASLRSALAGVSTGSPVEVCTIPSTPAARRARGYVPVDVLLKRCGIRPTAVLALARERLDQAGLDADARRRNAAGGLVARGRRPSTGRESWSVDAAGVRLQGRRFLLVDDIVTTGSTLAEAVRAIAAAGGETAAIAVLAETPRRLPERAAISRETLRDFAAQGGYGGMTGVVDPPFRTG</sequence>
<keyword evidence="4" id="KW-0328">Glycosyltransferase</keyword>
<proteinExistence type="inferred from homology"/>
<evidence type="ECO:0000259" key="3">
    <source>
        <dbReference type="Pfam" id="PF00156"/>
    </source>
</evidence>
<dbReference type="CDD" id="cd06223">
    <property type="entry name" value="PRTases_typeI"/>
    <property type="match status" value="1"/>
</dbReference>
<dbReference type="InterPro" id="IPR029057">
    <property type="entry name" value="PRTase-like"/>
</dbReference>
<evidence type="ECO:0000256" key="1">
    <source>
        <dbReference type="ARBA" id="ARBA00008007"/>
    </source>
</evidence>
<dbReference type="InterPro" id="IPR000836">
    <property type="entry name" value="PRTase_dom"/>
</dbReference>
<evidence type="ECO:0000313" key="4">
    <source>
        <dbReference type="EMBL" id="AWB95871.1"/>
    </source>
</evidence>
<dbReference type="InterPro" id="IPR051910">
    <property type="entry name" value="ComF/GntX_DNA_util-trans"/>
</dbReference>
<gene>
    <name evidence="4" type="ORF">DCE93_09545</name>
</gene>
<evidence type="ECO:0000256" key="2">
    <source>
        <dbReference type="SAM" id="MobiDB-lite"/>
    </source>
</evidence>
<dbReference type="GO" id="GO:0016757">
    <property type="term" value="F:glycosyltransferase activity"/>
    <property type="evidence" value="ECO:0007669"/>
    <property type="project" value="UniProtKB-KW"/>
</dbReference>
<feature type="domain" description="Phosphoribosyltransferase" evidence="3">
    <location>
        <begin position="217"/>
        <end position="265"/>
    </location>
</feature>
<feature type="compositionally biased region" description="Basic and acidic residues" evidence="2">
    <location>
        <begin position="15"/>
        <end position="26"/>
    </location>
</feature>
<dbReference type="Gene3D" id="3.40.50.2020">
    <property type="match status" value="1"/>
</dbReference>
<dbReference type="Pfam" id="PF00156">
    <property type="entry name" value="Pribosyltran"/>
    <property type="match status" value="1"/>
</dbReference>
<comment type="similarity">
    <text evidence="1">Belongs to the ComF/GntX family.</text>
</comment>
<name>A0A2S0WX35_9MICO</name>
<feature type="region of interest" description="Disordered" evidence="2">
    <location>
        <begin position="1"/>
        <end position="26"/>
    </location>
</feature>
<dbReference type="PANTHER" id="PTHR47505:SF1">
    <property type="entry name" value="DNA UTILIZATION PROTEIN YHGH"/>
    <property type="match status" value="1"/>
</dbReference>
<dbReference type="SUPFAM" id="SSF53271">
    <property type="entry name" value="PRTase-like"/>
    <property type="match status" value="1"/>
</dbReference>
<dbReference type="AlphaFoldDB" id="A0A2S0WX35"/>
<dbReference type="PANTHER" id="PTHR47505">
    <property type="entry name" value="DNA UTILIZATION PROTEIN YHGH"/>
    <property type="match status" value="1"/>
</dbReference>
<protein>
    <submittedName>
        <fullName evidence="4">Phosphoribosyltransferase</fullName>
    </submittedName>
</protein>